<dbReference type="Proteomes" id="UP000092952">
    <property type="component" value="Chromosome"/>
</dbReference>
<keyword evidence="5" id="KW-1185">Reference proteome</keyword>
<dbReference type="InterPro" id="IPR050570">
    <property type="entry name" value="Cell_wall_metabolism_enzyme"/>
</dbReference>
<dbReference type="InterPro" id="IPR040487">
    <property type="entry name" value="Peptidase_M23_N"/>
</dbReference>
<dbReference type="KEGG" id="gbi:PG2T_10320"/>
<dbReference type="InParanoid" id="A0A1B1YXV0"/>
<name>A0A1B1YXV0_9GAMM</name>
<protein>
    <recommendedName>
        <fullName evidence="6">Peptidase M23 domain-containing protein</fullName>
    </recommendedName>
</protein>
<gene>
    <name evidence="4" type="ORF">PG2T_10320</name>
</gene>
<dbReference type="PANTHER" id="PTHR21666:SF285">
    <property type="entry name" value="M23 FAMILY METALLOPEPTIDASE"/>
    <property type="match status" value="1"/>
</dbReference>
<feature type="signal peptide" evidence="1">
    <location>
        <begin position="1"/>
        <end position="21"/>
    </location>
</feature>
<dbReference type="Gene3D" id="2.70.70.10">
    <property type="entry name" value="Glucose Permease (Domain IIA)"/>
    <property type="match status" value="1"/>
</dbReference>
<organism evidence="4 5">
    <name type="scientific">Immundisolibacter cernigliae</name>
    <dbReference type="NCBI Taxonomy" id="1810504"/>
    <lineage>
        <taxon>Bacteria</taxon>
        <taxon>Pseudomonadati</taxon>
        <taxon>Pseudomonadota</taxon>
        <taxon>Gammaproteobacteria</taxon>
        <taxon>Immundisolibacterales</taxon>
        <taxon>Immundisolibacteraceae</taxon>
        <taxon>Immundisolibacter</taxon>
    </lineage>
</organism>
<accession>A0A1B1YXV0</accession>
<reference evidence="5" key="1">
    <citation type="submission" date="2016-03" db="EMBL/GenBank/DDBJ databases">
        <title>Complete genome sequence of Solimmundus cernigliae, representing a novel lineage of polycyclic aromatic hydrocarbon degraders within the Gammaproteobacteria.</title>
        <authorList>
            <person name="Singleton D.R."/>
            <person name="Dickey A.N."/>
            <person name="Scholl E.H."/>
            <person name="Wright F.A."/>
            <person name="Aitken M.D."/>
        </authorList>
    </citation>
    <scope>NUCLEOTIDE SEQUENCE [LARGE SCALE GENOMIC DNA]</scope>
    <source>
        <strain evidence="5">TR3.2</strain>
    </source>
</reference>
<keyword evidence="1" id="KW-0732">Signal</keyword>
<dbReference type="Gene3D" id="2.60.40.1590">
    <property type="entry name" value="Peptidoglycan hydrolase domains"/>
    <property type="match status" value="1"/>
</dbReference>
<dbReference type="Pfam" id="PF18421">
    <property type="entry name" value="Peptidase_M23_N"/>
    <property type="match status" value="1"/>
</dbReference>
<dbReference type="PANTHER" id="PTHR21666">
    <property type="entry name" value="PEPTIDASE-RELATED"/>
    <property type="match status" value="1"/>
</dbReference>
<dbReference type="CDD" id="cd12797">
    <property type="entry name" value="M23_peptidase"/>
    <property type="match status" value="1"/>
</dbReference>
<dbReference type="STRING" id="1810504.PG2T_10320"/>
<evidence type="ECO:0000259" key="2">
    <source>
        <dbReference type="Pfam" id="PF01551"/>
    </source>
</evidence>
<dbReference type="GO" id="GO:0004222">
    <property type="term" value="F:metalloendopeptidase activity"/>
    <property type="evidence" value="ECO:0007669"/>
    <property type="project" value="TreeGrafter"/>
</dbReference>
<feature type="domain" description="Peptidase family M23 N-terminal" evidence="3">
    <location>
        <begin position="27"/>
        <end position="97"/>
    </location>
</feature>
<evidence type="ECO:0000256" key="1">
    <source>
        <dbReference type="SAM" id="SignalP"/>
    </source>
</evidence>
<evidence type="ECO:0000259" key="3">
    <source>
        <dbReference type="Pfam" id="PF18421"/>
    </source>
</evidence>
<evidence type="ECO:0008006" key="6">
    <source>
        <dbReference type="Google" id="ProtNLM"/>
    </source>
</evidence>
<evidence type="ECO:0000313" key="4">
    <source>
        <dbReference type="EMBL" id="ANX05595.1"/>
    </source>
</evidence>
<feature type="chain" id="PRO_5008533173" description="Peptidase M23 domain-containing protein" evidence="1">
    <location>
        <begin position="22"/>
        <end position="278"/>
    </location>
</feature>
<dbReference type="InterPro" id="IPR016047">
    <property type="entry name" value="M23ase_b-sheet_dom"/>
</dbReference>
<feature type="domain" description="M23ase beta-sheet core" evidence="2">
    <location>
        <begin position="172"/>
        <end position="266"/>
    </location>
</feature>
<dbReference type="Pfam" id="PF01551">
    <property type="entry name" value="Peptidase_M23"/>
    <property type="match status" value="1"/>
</dbReference>
<dbReference type="AlphaFoldDB" id="A0A1B1YXV0"/>
<dbReference type="SUPFAM" id="SSF51261">
    <property type="entry name" value="Duplicated hybrid motif"/>
    <property type="match status" value="1"/>
</dbReference>
<sequence length="278" mass="29326">MPGSKLLVALVLLATPWLATALPRPDPVPGGVAVLTLPAGFDAAAQASFAGKPVLTVPVDDGWRALVGIPLGQTPGPAALRLRFADGRTRNIGFTVAAREYPVQRLTITDQDKVTPSAASLKRIEREQVEILAAFRHRSTPAPQLRFAMPAQGPLSSNFGLRRVINGQPRSPHSGIDIAAPAGAPVTAPAPGRVLRVGDYFFTGNTVFVDHGQGLVTLYCHLSSVAVREGQQLVTGDAIGKVGSTGRATGPHLHWALSLNDARVDPRLFLVTETQAAR</sequence>
<dbReference type="FunFam" id="2.70.70.10:FF:000019">
    <property type="entry name" value="M23 family peptidase"/>
    <property type="match status" value="1"/>
</dbReference>
<proteinExistence type="predicted"/>
<dbReference type="EMBL" id="CP014671">
    <property type="protein sequence ID" value="ANX05595.1"/>
    <property type="molecule type" value="Genomic_DNA"/>
</dbReference>
<dbReference type="InterPro" id="IPR011055">
    <property type="entry name" value="Dup_hybrid_motif"/>
</dbReference>
<evidence type="ECO:0000313" key="5">
    <source>
        <dbReference type="Proteomes" id="UP000092952"/>
    </source>
</evidence>